<dbReference type="GO" id="GO:0005524">
    <property type="term" value="F:ATP binding"/>
    <property type="evidence" value="ECO:0007669"/>
    <property type="project" value="UniProtKB-KW"/>
</dbReference>
<keyword evidence="5" id="KW-0808">Transferase</keyword>
<evidence type="ECO:0000256" key="6">
    <source>
        <dbReference type="ARBA" id="ARBA00022741"/>
    </source>
</evidence>
<name>A0A968GFS8_9SPIO</name>
<evidence type="ECO:0000256" key="5">
    <source>
        <dbReference type="ARBA" id="ARBA00022679"/>
    </source>
</evidence>
<dbReference type="GO" id="GO:0006139">
    <property type="term" value="P:nucleobase-containing compound metabolic process"/>
    <property type="evidence" value="ECO:0007669"/>
    <property type="project" value="InterPro"/>
</dbReference>
<proteinExistence type="inferred from homology"/>
<reference evidence="11" key="1">
    <citation type="submission" date="2020-03" db="EMBL/GenBank/DDBJ databases">
        <title>Spirochaetal bacteria isolated from arthropods constitute a novel genus Entomospira genus novum within the order Spirochaetales.</title>
        <authorList>
            <person name="Grana-Miraglia L."/>
            <person name="Sikutova S."/>
            <person name="Fingerle V."/>
            <person name="Sing A."/>
            <person name="Castillo-Ramirez S."/>
            <person name="Margos G."/>
            <person name="Rudolf I."/>
        </authorList>
    </citation>
    <scope>NUCLEOTIDE SEQUENCE</scope>
    <source>
        <strain evidence="11">BR149</strain>
    </source>
</reference>
<dbReference type="Pfam" id="PF13189">
    <property type="entry name" value="Cytidylate_kin2"/>
    <property type="match status" value="1"/>
</dbReference>
<evidence type="ECO:0000256" key="10">
    <source>
        <dbReference type="ARBA" id="ARBA00048478"/>
    </source>
</evidence>
<dbReference type="Proteomes" id="UP000778951">
    <property type="component" value="Unassembled WGS sequence"/>
</dbReference>
<evidence type="ECO:0000313" key="11">
    <source>
        <dbReference type="EMBL" id="NIZ69001.1"/>
    </source>
</evidence>
<dbReference type="InterPro" id="IPR011994">
    <property type="entry name" value="Cytidylate_kinase_dom"/>
</dbReference>
<keyword evidence="6" id="KW-0547">Nucleotide-binding</keyword>
<evidence type="ECO:0000313" key="12">
    <source>
        <dbReference type="Proteomes" id="UP000778951"/>
    </source>
</evidence>
<evidence type="ECO:0000256" key="3">
    <source>
        <dbReference type="ARBA" id="ARBA00012906"/>
    </source>
</evidence>
<dbReference type="Gene3D" id="3.40.50.300">
    <property type="entry name" value="P-loop containing nucleotide triphosphate hydrolases"/>
    <property type="match status" value="1"/>
</dbReference>
<dbReference type="InterPro" id="IPR011892">
    <property type="entry name" value="Cyt_kin_arch"/>
</dbReference>
<sequence>MRIAMSGRSGCGNTTAGRIVAERLGIVHVNYTFRNLAKDKGVSFNELRNMAQENDEIDKELDRRQLELAIAQSCVLSSRLAIWMLPVADLKIFLNIPLDERTRRIAQREGGDLQTKIAETQQRDALDQQRYYRIYGIDMNRFDGADIIINSGRLNAEQVADIIISAIPRDYFA</sequence>
<dbReference type="CDD" id="cd02020">
    <property type="entry name" value="CMPK"/>
    <property type="match status" value="1"/>
</dbReference>
<evidence type="ECO:0000256" key="4">
    <source>
        <dbReference type="ARBA" id="ARBA00022490"/>
    </source>
</evidence>
<keyword evidence="4" id="KW-0963">Cytoplasm</keyword>
<comment type="subcellular location">
    <subcellularLocation>
        <location evidence="1">Cytoplasm</location>
    </subcellularLocation>
</comment>
<dbReference type="AlphaFoldDB" id="A0A968GFS8"/>
<keyword evidence="8" id="KW-0067">ATP-binding</keyword>
<dbReference type="InterPro" id="IPR027417">
    <property type="entry name" value="P-loop_NTPase"/>
</dbReference>
<accession>A0A968GFS8</accession>
<comment type="caution">
    <text evidence="11">The sequence shown here is derived from an EMBL/GenBank/DDBJ whole genome shotgun (WGS) entry which is preliminary data.</text>
</comment>
<evidence type="ECO:0000256" key="7">
    <source>
        <dbReference type="ARBA" id="ARBA00022777"/>
    </source>
</evidence>
<dbReference type="GO" id="GO:0005737">
    <property type="term" value="C:cytoplasm"/>
    <property type="evidence" value="ECO:0007669"/>
    <property type="project" value="UniProtKB-SubCell"/>
</dbReference>
<comment type="catalytic activity">
    <reaction evidence="9">
        <text>dCMP + ATP = dCDP + ADP</text>
        <dbReference type="Rhea" id="RHEA:25094"/>
        <dbReference type="ChEBI" id="CHEBI:30616"/>
        <dbReference type="ChEBI" id="CHEBI:57566"/>
        <dbReference type="ChEBI" id="CHEBI:58593"/>
        <dbReference type="ChEBI" id="CHEBI:456216"/>
        <dbReference type="EC" id="2.7.4.25"/>
    </reaction>
</comment>
<comment type="similarity">
    <text evidence="2">Belongs to the cytidylate kinase family. Type 2 subfamily.</text>
</comment>
<organism evidence="11 12">
    <name type="scientific">Entomospira culicis</name>
    <dbReference type="NCBI Taxonomy" id="2719989"/>
    <lineage>
        <taxon>Bacteria</taxon>
        <taxon>Pseudomonadati</taxon>
        <taxon>Spirochaetota</taxon>
        <taxon>Spirochaetia</taxon>
        <taxon>Spirochaetales</taxon>
        <taxon>Spirochaetaceae</taxon>
        <taxon>Entomospira</taxon>
    </lineage>
</organism>
<dbReference type="GO" id="GO:0036431">
    <property type="term" value="F:dCMP kinase activity"/>
    <property type="evidence" value="ECO:0007669"/>
    <property type="project" value="InterPro"/>
</dbReference>
<keyword evidence="7" id="KW-0418">Kinase</keyword>
<comment type="catalytic activity">
    <reaction evidence="10">
        <text>CMP + ATP = CDP + ADP</text>
        <dbReference type="Rhea" id="RHEA:11600"/>
        <dbReference type="ChEBI" id="CHEBI:30616"/>
        <dbReference type="ChEBI" id="CHEBI:58069"/>
        <dbReference type="ChEBI" id="CHEBI:60377"/>
        <dbReference type="ChEBI" id="CHEBI:456216"/>
        <dbReference type="EC" id="2.7.4.25"/>
    </reaction>
</comment>
<evidence type="ECO:0000256" key="1">
    <source>
        <dbReference type="ARBA" id="ARBA00004496"/>
    </source>
</evidence>
<evidence type="ECO:0000256" key="8">
    <source>
        <dbReference type="ARBA" id="ARBA00022840"/>
    </source>
</evidence>
<dbReference type="SUPFAM" id="SSF52540">
    <property type="entry name" value="P-loop containing nucleoside triphosphate hydrolases"/>
    <property type="match status" value="1"/>
</dbReference>
<evidence type="ECO:0000256" key="9">
    <source>
        <dbReference type="ARBA" id="ARBA00047615"/>
    </source>
</evidence>
<dbReference type="NCBIfam" id="TIGR02173">
    <property type="entry name" value="cyt_kin_arch"/>
    <property type="match status" value="1"/>
</dbReference>
<protein>
    <recommendedName>
        <fullName evidence="3">(d)CMP kinase</fullName>
        <ecNumber evidence="3">2.7.4.25</ecNumber>
    </recommendedName>
</protein>
<gene>
    <name evidence="11" type="ORF">HCT48_02060</name>
</gene>
<dbReference type="EC" id="2.7.4.25" evidence="3"/>
<keyword evidence="12" id="KW-1185">Reference proteome</keyword>
<dbReference type="EMBL" id="JAATLM010000001">
    <property type="protein sequence ID" value="NIZ69001.1"/>
    <property type="molecule type" value="Genomic_DNA"/>
</dbReference>
<evidence type="ECO:0000256" key="2">
    <source>
        <dbReference type="ARBA" id="ARBA00011005"/>
    </source>
</evidence>